<dbReference type="InterPro" id="IPR015928">
    <property type="entry name" value="Aconitase/3IPM_dehydase_swvl"/>
</dbReference>
<dbReference type="Pfam" id="PF00330">
    <property type="entry name" value="Aconitase"/>
    <property type="match status" value="1"/>
</dbReference>
<dbReference type="AlphaFoldDB" id="A0A2U2N9Q1"/>
<dbReference type="GO" id="GO:0005829">
    <property type="term" value="C:cytosol"/>
    <property type="evidence" value="ECO:0007669"/>
    <property type="project" value="TreeGrafter"/>
</dbReference>
<dbReference type="PANTHER" id="PTHR43160">
    <property type="entry name" value="ACONITATE HYDRATASE B"/>
    <property type="match status" value="1"/>
</dbReference>
<dbReference type="InterPro" id="IPR001030">
    <property type="entry name" value="Acoase/IPM_deHydtase_lsu_aba"/>
</dbReference>
<dbReference type="Proteomes" id="UP000245474">
    <property type="component" value="Unassembled WGS sequence"/>
</dbReference>
<feature type="domain" description="Aconitase A/isopropylmalate dehydratase small subunit swivel" evidence="5">
    <location>
        <begin position="532"/>
        <end position="589"/>
    </location>
</feature>
<evidence type="ECO:0000259" key="5">
    <source>
        <dbReference type="Pfam" id="PF00694"/>
    </source>
</evidence>
<evidence type="ECO:0000256" key="1">
    <source>
        <dbReference type="ARBA" id="ARBA00022723"/>
    </source>
</evidence>
<evidence type="ECO:0000313" key="6">
    <source>
        <dbReference type="EMBL" id="PWG65822.1"/>
    </source>
</evidence>
<dbReference type="OrthoDB" id="9764318at2"/>
<sequence>MTTPATLAEKLISRHLESGADMTPGEEIHLAVDQVLLQDATGTLTMLALEAMGLDRIRVDTACQYVDHNLLQADYRNRDDHVFLQTAAARFGMHFATPGTGVSHPVHMERLGVPGAVLAGSDSHTCAAGSLGMLGFGAGSVEIASVLAGEPLSIRMPEIMGIRLTGRLPAWVSAKDVILELLRRHSVKGGVGRILEYYGPGVETLTAMDRHVIANMGAELGATTSIFPSDEQTRRFLEDHGRGDAWVPLSADAEARYTHHDEIDLGALEPLIATPSSPDNVVPVREVAGTPVHQSYIGSSANPGYRDLAIAALMVRDRQVHPQVSFDLNPASRQVLTDLANEGLLTELLKCGGRLHQTGCNGCMGMGQVPATDQNSLRTTPRNFPGRSGIADDHVYLCSPETATAAALTGEITDPRALAERLGLEWPGAELRPREPAAEASALLPVLPPQQARRVEIRKGPNIADLPAIEPLTDTLSPETLLRLGDNVSTDTISPAGAEAMPYRSNVQAISQFCFRDVDPEYPNRGWATRDGAGHALVAGYNYGQGSSREHAVLAPRYLGLRLVLARSFARIHQQNLVNAGVLALTFADPADYERLEAGDVLTVHDVHGQVDAGAEVMVEVPAKGLSIAARHGMSARQREIFHAGGLINWLQARVATA</sequence>
<dbReference type="Gene3D" id="3.20.19.10">
    <property type="entry name" value="Aconitase, domain 4"/>
    <property type="match status" value="1"/>
</dbReference>
<keyword evidence="7" id="KW-1185">Reference proteome</keyword>
<dbReference type="PANTHER" id="PTHR43160:SF3">
    <property type="entry name" value="ACONITATE HYDRATASE, MITOCHONDRIAL"/>
    <property type="match status" value="1"/>
</dbReference>
<reference evidence="6 7" key="1">
    <citation type="submission" date="2018-05" db="EMBL/GenBank/DDBJ databases">
        <title>Spiribacter halobius sp. nov., a moderately halophilic bacterium isolated from marine solar saltern.</title>
        <authorList>
            <person name="Zheng W.-S."/>
            <person name="Lu D.-C."/>
            <person name="Du Z.-J."/>
        </authorList>
    </citation>
    <scope>NUCLEOTIDE SEQUENCE [LARGE SCALE GENOMIC DNA]</scope>
    <source>
        <strain evidence="6 7">E85</strain>
    </source>
</reference>
<evidence type="ECO:0000259" key="4">
    <source>
        <dbReference type="Pfam" id="PF00330"/>
    </source>
</evidence>
<dbReference type="InterPro" id="IPR000573">
    <property type="entry name" value="AconitaseA/IPMdHydase_ssu_swvl"/>
</dbReference>
<keyword evidence="1" id="KW-0479">Metal-binding</keyword>
<dbReference type="SUPFAM" id="SSF53732">
    <property type="entry name" value="Aconitase iron-sulfur domain"/>
    <property type="match status" value="1"/>
</dbReference>
<dbReference type="NCBIfam" id="TIGR01342">
    <property type="entry name" value="acon_putative"/>
    <property type="match status" value="1"/>
</dbReference>
<protein>
    <submittedName>
        <fullName evidence="6">Aconitate hydratase</fullName>
    </submittedName>
</protein>
<feature type="domain" description="Aconitase/3-isopropylmalate dehydratase large subunit alpha/beta/alpha" evidence="4">
    <location>
        <begin position="10"/>
        <end position="410"/>
    </location>
</feature>
<dbReference type="SUPFAM" id="SSF52016">
    <property type="entry name" value="LeuD/IlvD-like"/>
    <property type="match status" value="1"/>
</dbReference>
<dbReference type="InterPro" id="IPR036008">
    <property type="entry name" value="Aconitase_4Fe-4S_dom"/>
</dbReference>
<evidence type="ECO:0000256" key="2">
    <source>
        <dbReference type="ARBA" id="ARBA00023004"/>
    </source>
</evidence>
<dbReference type="RefSeq" id="WP_109675223.1">
    <property type="nucleotide sequence ID" value="NZ_CP086615.1"/>
</dbReference>
<dbReference type="GO" id="GO:0006099">
    <property type="term" value="P:tricarboxylic acid cycle"/>
    <property type="evidence" value="ECO:0007669"/>
    <property type="project" value="TreeGrafter"/>
</dbReference>
<organism evidence="6 7">
    <name type="scientific">Sediminicurvatus halobius</name>
    <dbReference type="NCBI Taxonomy" id="2182432"/>
    <lineage>
        <taxon>Bacteria</taxon>
        <taxon>Pseudomonadati</taxon>
        <taxon>Pseudomonadota</taxon>
        <taxon>Gammaproteobacteria</taxon>
        <taxon>Chromatiales</taxon>
        <taxon>Ectothiorhodospiraceae</taxon>
        <taxon>Sediminicurvatus</taxon>
    </lineage>
</organism>
<accession>A0A2U2N9Q1</accession>
<dbReference type="InterPro" id="IPR006250">
    <property type="entry name" value="Aconitase_put"/>
</dbReference>
<dbReference type="PRINTS" id="PR00415">
    <property type="entry name" value="ACONITASE"/>
</dbReference>
<name>A0A2U2N9Q1_9GAMM</name>
<keyword evidence="3" id="KW-0411">Iron-sulfur</keyword>
<dbReference type="GO" id="GO:0046872">
    <property type="term" value="F:metal ion binding"/>
    <property type="evidence" value="ECO:0007669"/>
    <property type="project" value="UniProtKB-KW"/>
</dbReference>
<dbReference type="NCBIfam" id="NF005558">
    <property type="entry name" value="PRK07229.1"/>
    <property type="match status" value="1"/>
</dbReference>
<proteinExistence type="predicted"/>
<dbReference type="EMBL" id="QFFI01000001">
    <property type="protein sequence ID" value="PWG65822.1"/>
    <property type="molecule type" value="Genomic_DNA"/>
</dbReference>
<dbReference type="GO" id="GO:0003994">
    <property type="term" value="F:aconitate hydratase activity"/>
    <property type="evidence" value="ECO:0007669"/>
    <property type="project" value="TreeGrafter"/>
</dbReference>
<gene>
    <name evidence="6" type="ORF">DEM34_00730</name>
</gene>
<evidence type="ECO:0000256" key="3">
    <source>
        <dbReference type="ARBA" id="ARBA00023014"/>
    </source>
</evidence>
<comment type="caution">
    <text evidence="6">The sequence shown here is derived from an EMBL/GenBank/DDBJ whole genome shotgun (WGS) entry which is preliminary data.</text>
</comment>
<dbReference type="Pfam" id="PF00694">
    <property type="entry name" value="Aconitase_C"/>
    <property type="match status" value="1"/>
</dbReference>
<evidence type="ECO:0000313" key="7">
    <source>
        <dbReference type="Proteomes" id="UP000245474"/>
    </source>
</evidence>
<dbReference type="GO" id="GO:0051539">
    <property type="term" value="F:4 iron, 4 sulfur cluster binding"/>
    <property type="evidence" value="ECO:0007669"/>
    <property type="project" value="TreeGrafter"/>
</dbReference>
<dbReference type="InterPro" id="IPR050926">
    <property type="entry name" value="Aconitase/IPM_isomerase"/>
</dbReference>
<keyword evidence="2" id="KW-0408">Iron</keyword>
<dbReference type="InterPro" id="IPR015931">
    <property type="entry name" value="Acnase/IPM_dHydase_lsu_aba_1/3"/>
</dbReference>
<dbReference type="Gene3D" id="3.30.499.10">
    <property type="entry name" value="Aconitase, domain 3"/>
    <property type="match status" value="2"/>
</dbReference>